<dbReference type="CDD" id="cd07280">
    <property type="entry name" value="PX_YPT35"/>
    <property type="match status" value="1"/>
</dbReference>
<feature type="compositionally biased region" description="Low complexity" evidence="10">
    <location>
        <begin position="353"/>
        <end position="366"/>
    </location>
</feature>
<feature type="compositionally biased region" description="Polar residues" evidence="10">
    <location>
        <begin position="496"/>
        <end position="515"/>
    </location>
</feature>
<keyword evidence="6" id="KW-0472">Membrane</keyword>
<dbReference type="RefSeq" id="XP_007882443.1">
    <property type="nucleotide sequence ID" value="XM_007884252.1"/>
</dbReference>
<dbReference type="GeneID" id="19320777"/>
<dbReference type="Gene3D" id="3.30.1520.10">
    <property type="entry name" value="Phox-like domain"/>
    <property type="match status" value="1"/>
</dbReference>
<gene>
    <name evidence="12" type="ORF">PFL1_06706</name>
</gene>
<comment type="similarity">
    <text evidence="3">Belongs to the YPT35 family.</text>
</comment>
<dbReference type="InterPro" id="IPR001683">
    <property type="entry name" value="PX_dom"/>
</dbReference>
<evidence type="ECO:0000256" key="1">
    <source>
        <dbReference type="ARBA" id="ARBA00004148"/>
    </source>
</evidence>
<feature type="region of interest" description="Disordered" evidence="10">
    <location>
        <begin position="480"/>
        <end position="542"/>
    </location>
</feature>
<dbReference type="AlphaFoldDB" id="A0A061H0I7"/>
<feature type="compositionally biased region" description="Polar residues" evidence="10">
    <location>
        <begin position="204"/>
        <end position="220"/>
    </location>
</feature>
<comment type="function">
    <text evidence="7">Recruits the lipid transfer protein VPS13 to endosomal and vacuolar membranes.</text>
</comment>
<dbReference type="InterPro" id="IPR036871">
    <property type="entry name" value="PX_dom_sf"/>
</dbReference>
<dbReference type="Pfam" id="PF00787">
    <property type="entry name" value="PX"/>
    <property type="match status" value="1"/>
</dbReference>
<evidence type="ECO:0000256" key="10">
    <source>
        <dbReference type="SAM" id="MobiDB-lite"/>
    </source>
</evidence>
<dbReference type="InterPro" id="IPR037917">
    <property type="entry name" value="Ypt35_PX"/>
</dbReference>
<dbReference type="EMBL" id="KE361651">
    <property type="protein sequence ID" value="EPQ25712.1"/>
    <property type="molecule type" value="Genomic_DNA"/>
</dbReference>
<feature type="region of interest" description="Disordered" evidence="10">
    <location>
        <begin position="178"/>
        <end position="461"/>
    </location>
</feature>
<keyword evidence="4" id="KW-0926">Vacuole</keyword>
<evidence type="ECO:0000256" key="8">
    <source>
        <dbReference type="ARBA" id="ARBA00033774"/>
    </source>
</evidence>
<feature type="compositionally biased region" description="Polar residues" evidence="10">
    <location>
        <begin position="107"/>
        <end position="132"/>
    </location>
</feature>
<feature type="region of interest" description="Disordered" evidence="10">
    <location>
        <begin position="558"/>
        <end position="602"/>
    </location>
</feature>
<evidence type="ECO:0000256" key="5">
    <source>
        <dbReference type="ARBA" id="ARBA00022753"/>
    </source>
</evidence>
<feature type="compositionally biased region" description="Low complexity" evidence="10">
    <location>
        <begin position="328"/>
        <end position="346"/>
    </location>
</feature>
<evidence type="ECO:0000256" key="4">
    <source>
        <dbReference type="ARBA" id="ARBA00022554"/>
    </source>
</evidence>
<dbReference type="GO" id="GO:0005774">
    <property type="term" value="C:vacuolar membrane"/>
    <property type="evidence" value="ECO:0007669"/>
    <property type="project" value="UniProtKB-SubCell"/>
</dbReference>
<dbReference type="KEGG" id="pfp:PFL1_06706"/>
<evidence type="ECO:0000256" key="6">
    <source>
        <dbReference type="ARBA" id="ARBA00023136"/>
    </source>
</evidence>
<evidence type="ECO:0000259" key="11">
    <source>
        <dbReference type="PROSITE" id="PS50195"/>
    </source>
</evidence>
<feature type="compositionally biased region" description="Low complexity" evidence="10">
    <location>
        <begin position="60"/>
        <end position="75"/>
    </location>
</feature>
<reference evidence="12 13" key="1">
    <citation type="journal article" date="2013" name="Plant Cell">
        <title>The transition from a phytopathogenic smut ancestor to an anamorphic biocontrol agent deciphered by comparative whole-genome analysis.</title>
        <authorList>
            <person name="Lefebvre F."/>
            <person name="Joly D.L."/>
            <person name="Labbe C."/>
            <person name="Teichmann B."/>
            <person name="Linning R."/>
            <person name="Belzile F."/>
            <person name="Bakkeren G."/>
            <person name="Belanger R.R."/>
        </authorList>
    </citation>
    <scope>NUCLEOTIDE SEQUENCE [LARGE SCALE GENOMIC DNA]</scope>
    <source>
        <strain evidence="12 13">PF-1</strain>
    </source>
</reference>
<dbReference type="GO" id="GO:0010008">
    <property type="term" value="C:endosome membrane"/>
    <property type="evidence" value="ECO:0007669"/>
    <property type="project" value="UniProtKB-SubCell"/>
</dbReference>
<accession>A0A061H0I7</accession>
<dbReference type="SUPFAM" id="SSF64268">
    <property type="entry name" value="PX domain"/>
    <property type="match status" value="1"/>
</dbReference>
<sequence>MDDELARELQLATSDLLDLDALHLSAPSRPTSSHSRTLRPSIDIPAPTFSPESKLEPIYSPSDVRPPSFSPFPSRHASRVPHPGTTSTNHDGGEPSDDHEDHLPLSGLSSTMASVRGEQVQSIILTGPIHQTDTTDDDRIPPSSPSAGPSTDRPASGLRSRIAFDDVYLNEFGERVVNGKVVGRMRGGRRRIDQKTATPEPPDGSTTGDSAQSRPLTSLDSPFKAPAAAAPAAAVVASPIQRHAETMRQGTPPAFFLQSFPDALQPGRRAPSSKPGFQPAATVTPSADGAEGNPPGPALRAPKPTARALNFGGDDGSDGLSSDDDDMVSASSDAASSSSGHQASVAPMASRGAVTADLASSATLTAPGPTFIGIDRPTSRNSVASTSRGGNLRGGKLEIPSISRRATPTIEVSATQTEHLTLHGNKLQARRSERELGRVEDKVSTYRSTAGPPSSPPAAHTLGSRIESLFHTPLVPLATESSAQAPEGTWEDPPRWSSQRHSGAGTSISAPSSPTFEPRTRGHDDDDDDEGGDGERASLDSLPASLLSLPVSTITSSSHSASLASSLERRRSGGGGSISSNSRRRRGGRGRSEDATSTGGNGERFARDVAIRGWKQVGSQARGWVVFEIRIISKQGTTITIFRRFSSFVRLRQVLCNEIKDQARYLPPLPSKRKGLLHKYDPRYLEARRKSLQSWIQIVMLDRIWGASDGLQRWVLEGE</sequence>
<feature type="compositionally biased region" description="Polar residues" evidence="10">
    <location>
        <begin position="404"/>
        <end position="419"/>
    </location>
</feature>
<evidence type="ECO:0000256" key="7">
    <source>
        <dbReference type="ARBA" id="ARBA00033728"/>
    </source>
</evidence>
<feature type="compositionally biased region" description="Acidic residues" evidence="10">
    <location>
        <begin position="315"/>
        <end position="327"/>
    </location>
</feature>
<comment type="subcellular location">
    <subcellularLocation>
        <location evidence="2">Endosome</location>
    </subcellularLocation>
    <subcellularLocation>
        <location evidence="1">Vacuole membrane</location>
        <topology evidence="1">Peripheral membrane protein</topology>
    </subcellularLocation>
</comment>
<organism evidence="12 13">
    <name type="scientific">Pseudozyma flocculosa PF-1</name>
    <dbReference type="NCBI Taxonomy" id="1277687"/>
    <lineage>
        <taxon>Eukaryota</taxon>
        <taxon>Fungi</taxon>
        <taxon>Dikarya</taxon>
        <taxon>Basidiomycota</taxon>
        <taxon>Ustilaginomycotina</taxon>
        <taxon>Ustilaginomycetes</taxon>
        <taxon>Ustilaginales</taxon>
        <taxon>Ustilaginaceae</taxon>
        <taxon>Pseudozyma</taxon>
    </lineage>
</organism>
<evidence type="ECO:0000313" key="13">
    <source>
        <dbReference type="Proteomes" id="UP000053664"/>
    </source>
</evidence>
<dbReference type="OrthoDB" id="10254720at2759"/>
<dbReference type="Proteomes" id="UP000053664">
    <property type="component" value="Unassembled WGS sequence"/>
</dbReference>
<protein>
    <recommendedName>
        <fullName evidence="8">Endosomal/vacuolar adapter protein YPT35</fullName>
    </recommendedName>
    <alternativeName>
        <fullName evidence="9">PX domain-containing protein YPT35</fullName>
    </alternativeName>
</protein>
<feature type="domain" description="PX" evidence="11">
    <location>
        <begin position="605"/>
        <end position="719"/>
    </location>
</feature>
<evidence type="ECO:0000313" key="12">
    <source>
        <dbReference type="EMBL" id="EPQ25712.1"/>
    </source>
</evidence>
<evidence type="ECO:0000256" key="3">
    <source>
        <dbReference type="ARBA" id="ARBA00007426"/>
    </source>
</evidence>
<feature type="compositionally biased region" description="Basic and acidic residues" evidence="10">
    <location>
        <begin position="430"/>
        <end position="444"/>
    </location>
</feature>
<dbReference type="GO" id="GO:0032266">
    <property type="term" value="F:phosphatidylinositol-3-phosphate binding"/>
    <property type="evidence" value="ECO:0007669"/>
    <property type="project" value="InterPro"/>
</dbReference>
<dbReference type="PROSITE" id="PS50195">
    <property type="entry name" value="PX"/>
    <property type="match status" value="1"/>
</dbReference>
<evidence type="ECO:0000256" key="9">
    <source>
        <dbReference type="ARBA" id="ARBA00033785"/>
    </source>
</evidence>
<feature type="compositionally biased region" description="Polar residues" evidence="10">
    <location>
        <begin position="379"/>
        <end position="389"/>
    </location>
</feature>
<dbReference type="eggNOG" id="ENOG502S5IQ">
    <property type="taxonomic scope" value="Eukaryota"/>
</dbReference>
<evidence type="ECO:0000256" key="2">
    <source>
        <dbReference type="ARBA" id="ARBA00004177"/>
    </source>
</evidence>
<dbReference type="HOGENOM" id="CLU_419753_0_0_1"/>
<feature type="compositionally biased region" description="Low complexity" evidence="10">
    <location>
        <begin position="225"/>
        <end position="237"/>
    </location>
</feature>
<keyword evidence="5" id="KW-0967">Endosome</keyword>
<proteinExistence type="inferred from homology"/>
<name>A0A061H0I7_9BASI</name>
<feature type="region of interest" description="Disordered" evidence="10">
    <location>
        <begin position="25"/>
        <end position="160"/>
    </location>
</feature>